<dbReference type="AlphaFoldDB" id="A0A167VAV0"/>
<dbReference type="Proteomes" id="UP000076532">
    <property type="component" value="Unassembled WGS sequence"/>
</dbReference>
<keyword evidence="3" id="KW-1185">Reference proteome</keyword>
<feature type="region of interest" description="Disordered" evidence="1">
    <location>
        <begin position="280"/>
        <end position="328"/>
    </location>
</feature>
<sequence>MPLKLSDFSAWIECGGTELECYAIEYSDDRKAATCWIASEVGKQFEVLWSRDSESQSLTKDMASGIFIDGVRCQGLKMKAGNKQCRSRGILTSPLAFRPYTFGICAYKDPFGEPNIHEQAKKAVDHKVKLGEEVLVQEQLTTSATIWEQKLVQFTFKYRPIEVLRANDIVPRPAMGSDLAPGLEHGQAAPGQLPEYKNAPGPVNIKRENQEDVRDTAITIDIQTAPVKVEPPLQVVFTPTVVENDESEDEDADAARMRALKEELRELEKRAEIKALKKRLAELEGNGTPSGSGSQGSAKRVKRAPPIAGSAGESSRSVKKESFIIDLT</sequence>
<proteinExistence type="predicted"/>
<reference evidence="2 3" key="1">
    <citation type="journal article" date="2016" name="Mol. Biol. Evol.">
        <title>Comparative Genomics of Early-Diverging Mushroom-Forming Fungi Provides Insights into the Origins of Lignocellulose Decay Capabilities.</title>
        <authorList>
            <person name="Nagy L.G."/>
            <person name="Riley R."/>
            <person name="Tritt A."/>
            <person name="Adam C."/>
            <person name="Daum C."/>
            <person name="Floudas D."/>
            <person name="Sun H."/>
            <person name="Yadav J.S."/>
            <person name="Pangilinan J."/>
            <person name="Larsson K.H."/>
            <person name="Matsuura K."/>
            <person name="Barry K."/>
            <person name="Labutti K."/>
            <person name="Kuo R."/>
            <person name="Ohm R.A."/>
            <person name="Bhattacharya S.S."/>
            <person name="Shirouzu T."/>
            <person name="Yoshinaga Y."/>
            <person name="Martin F.M."/>
            <person name="Grigoriev I.V."/>
            <person name="Hibbett D.S."/>
        </authorList>
    </citation>
    <scope>NUCLEOTIDE SEQUENCE [LARGE SCALE GENOMIC DNA]</scope>
    <source>
        <strain evidence="2 3">CBS 109695</strain>
    </source>
</reference>
<evidence type="ECO:0000313" key="2">
    <source>
        <dbReference type="EMBL" id="KZP04814.1"/>
    </source>
</evidence>
<feature type="compositionally biased region" description="Basic and acidic residues" evidence="1">
    <location>
        <begin position="316"/>
        <end position="328"/>
    </location>
</feature>
<dbReference type="EMBL" id="KV417886">
    <property type="protein sequence ID" value="KZP04814.1"/>
    <property type="molecule type" value="Genomic_DNA"/>
</dbReference>
<gene>
    <name evidence="2" type="ORF">FIBSPDRAFT_903995</name>
</gene>
<name>A0A167VAV0_9AGAM</name>
<dbReference type="OrthoDB" id="3364132at2759"/>
<organism evidence="2 3">
    <name type="scientific">Athelia psychrophila</name>
    <dbReference type="NCBI Taxonomy" id="1759441"/>
    <lineage>
        <taxon>Eukaryota</taxon>
        <taxon>Fungi</taxon>
        <taxon>Dikarya</taxon>
        <taxon>Basidiomycota</taxon>
        <taxon>Agaricomycotina</taxon>
        <taxon>Agaricomycetes</taxon>
        <taxon>Agaricomycetidae</taxon>
        <taxon>Atheliales</taxon>
        <taxon>Atheliaceae</taxon>
        <taxon>Athelia</taxon>
    </lineage>
</organism>
<evidence type="ECO:0000256" key="1">
    <source>
        <dbReference type="SAM" id="MobiDB-lite"/>
    </source>
</evidence>
<protein>
    <submittedName>
        <fullName evidence="2">Uncharacterized protein</fullName>
    </submittedName>
</protein>
<accession>A0A167VAV0</accession>
<feature type="region of interest" description="Disordered" evidence="1">
    <location>
        <begin position="184"/>
        <end position="203"/>
    </location>
</feature>
<evidence type="ECO:0000313" key="3">
    <source>
        <dbReference type="Proteomes" id="UP000076532"/>
    </source>
</evidence>